<evidence type="ECO:0000313" key="3">
    <source>
        <dbReference type="Proteomes" id="UP000195442"/>
    </source>
</evidence>
<feature type="coiled-coil region" evidence="1">
    <location>
        <begin position="42"/>
        <end position="69"/>
    </location>
</feature>
<dbReference type="AlphaFoldDB" id="A0A1R4H8W6"/>
<evidence type="ECO:0000313" key="2">
    <source>
        <dbReference type="EMBL" id="SJM92320.1"/>
    </source>
</evidence>
<keyword evidence="3" id="KW-1185">Reference proteome</keyword>
<dbReference type="Proteomes" id="UP000195442">
    <property type="component" value="Unassembled WGS sequence"/>
</dbReference>
<keyword evidence="1" id="KW-0175">Coiled coil</keyword>
<dbReference type="EMBL" id="FUKJ01000185">
    <property type="protein sequence ID" value="SJM92320.1"/>
    <property type="molecule type" value="Genomic_DNA"/>
</dbReference>
<name>A0A1R4H8W6_9GAMM</name>
<sequence length="71" mass="7934">MNFATKLKVWGGAILSAIEKKEAEHIALLRSNQEIAMLKLVELIKEEQIKEAQANIESLEKTRSNALGNTQ</sequence>
<proteinExistence type="predicted"/>
<evidence type="ECO:0000256" key="1">
    <source>
        <dbReference type="SAM" id="Coils"/>
    </source>
</evidence>
<organism evidence="2 3">
    <name type="scientific">Crenothrix polyspora</name>
    <dbReference type="NCBI Taxonomy" id="360316"/>
    <lineage>
        <taxon>Bacteria</taxon>
        <taxon>Pseudomonadati</taxon>
        <taxon>Pseudomonadota</taxon>
        <taxon>Gammaproteobacteria</taxon>
        <taxon>Methylococcales</taxon>
        <taxon>Crenotrichaceae</taxon>
        <taxon>Crenothrix</taxon>
    </lineage>
</organism>
<protein>
    <submittedName>
        <fullName evidence="2">Uncharacterized protein</fullName>
    </submittedName>
</protein>
<reference evidence="3" key="1">
    <citation type="submission" date="2017-02" db="EMBL/GenBank/DDBJ databases">
        <authorList>
            <person name="Daims H."/>
        </authorList>
    </citation>
    <scope>NUCLEOTIDE SEQUENCE [LARGE SCALE GENOMIC DNA]</scope>
</reference>
<gene>
    <name evidence="2" type="ORF">CRENPOLYSF2_2650001</name>
</gene>
<accession>A0A1R4H8W6</accession>